<keyword evidence="1" id="KW-0732">Signal</keyword>
<feature type="signal peptide" evidence="1">
    <location>
        <begin position="1"/>
        <end position="19"/>
    </location>
</feature>
<evidence type="ECO:0000313" key="2">
    <source>
        <dbReference type="EMBL" id="SEQ12813.1"/>
    </source>
</evidence>
<dbReference type="RefSeq" id="WP_074720791.1">
    <property type="nucleotide sequence ID" value="NZ_CBCRVS010000002.1"/>
</dbReference>
<evidence type="ECO:0008006" key="4">
    <source>
        <dbReference type="Google" id="ProtNLM"/>
    </source>
</evidence>
<name>A0A1H9DJ83_FLAFI</name>
<organism evidence="2 3">
    <name type="scientific">Flavobacterium frigoris</name>
    <dbReference type="NCBI Taxonomy" id="229204"/>
    <lineage>
        <taxon>Bacteria</taxon>
        <taxon>Pseudomonadati</taxon>
        <taxon>Bacteroidota</taxon>
        <taxon>Flavobacteriia</taxon>
        <taxon>Flavobacteriales</taxon>
        <taxon>Flavobacteriaceae</taxon>
        <taxon>Flavobacterium</taxon>
    </lineage>
</organism>
<proteinExistence type="predicted"/>
<dbReference type="OrthoDB" id="1346785at2"/>
<protein>
    <recommendedName>
        <fullName evidence="4">Outer membrane protein beta-barrel domain-containing protein</fullName>
    </recommendedName>
</protein>
<dbReference type="EMBL" id="FOFZ01000001">
    <property type="protein sequence ID" value="SEQ12813.1"/>
    <property type="molecule type" value="Genomic_DNA"/>
</dbReference>
<evidence type="ECO:0000256" key="1">
    <source>
        <dbReference type="SAM" id="SignalP"/>
    </source>
</evidence>
<reference evidence="3" key="1">
    <citation type="submission" date="2016-10" db="EMBL/GenBank/DDBJ databases">
        <authorList>
            <person name="Varghese N."/>
            <person name="Submissions S."/>
        </authorList>
    </citation>
    <scope>NUCLEOTIDE SEQUENCE [LARGE SCALE GENOMIC DNA]</scope>
    <source>
        <strain evidence="3">DSM 15719</strain>
    </source>
</reference>
<evidence type="ECO:0000313" key="3">
    <source>
        <dbReference type="Proteomes" id="UP000183658"/>
    </source>
</evidence>
<keyword evidence="3" id="KW-1185">Reference proteome</keyword>
<sequence>MKRLKTILFALFFCGSLFAQDKKITYTQFDVTLALTGNPKRGEVDPYTNTKESWFLPDGIGTKLGYGLRYKKWVGLGIHSGLIWDWSNKLVVTPVFANLRFSPSISDEIRITLQLGLGKAIALGRGNLSGDYKKISIGIQNDDDILIFIELNHYTIPINNQRDSGNISLGISLISF</sequence>
<accession>A0A1H9DJ83</accession>
<dbReference type="AlphaFoldDB" id="A0A1H9DJ83"/>
<feature type="chain" id="PRO_5010336662" description="Outer membrane protein beta-barrel domain-containing protein" evidence="1">
    <location>
        <begin position="20"/>
        <end position="176"/>
    </location>
</feature>
<dbReference type="Proteomes" id="UP000183658">
    <property type="component" value="Unassembled WGS sequence"/>
</dbReference>
<gene>
    <name evidence="2" type="ORF">SAMN05444355_101483</name>
</gene>